<dbReference type="RefSeq" id="WP_115841870.1">
    <property type="nucleotide sequence ID" value="NZ_QTJR01000004.1"/>
</dbReference>
<dbReference type="Pfam" id="PF07584">
    <property type="entry name" value="BatA"/>
    <property type="match status" value="1"/>
</dbReference>
<protein>
    <recommendedName>
        <fullName evidence="2">Aerotolerance regulator N-terminal domain-containing protein</fullName>
    </recommendedName>
</protein>
<evidence type="ECO:0000259" key="2">
    <source>
        <dbReference type="Pfam" id="PF07584"/>
    </source>
</evidence>
<dbReference type="Proteomes" id="UP000256829">
    <property type="component" value="Unassembled WGS sequence"/>
</dbReference>
<comment type="caution">
    <text evidence="3">The sequence shown here is derived from an EMBL/GenBank/DDBJ whole genome shotgun (WGS) entry which is preliminary data.</text>
</comment>
<dbReference type="PANTHER" id="PTHR37464">
    <property type="entry name" value="BLL2463 PROTEIN"/>
    <property type="match status" value="1"/>
</dbReference>
<reference evidence="3 4" key="1">
    <citation type="submission" date="2018-08" db="EMBL/GenBank/DDBJ databases">
        <title>Lysobacter soli KCTC 22011, whole genome shotgun sequence.</title>
        <authorList>
            <person name="Zhang X."/>
            <person name="Feng G."/>
            <person name="Zhu H."/>
        </authorList>
    </citation>
    <scope>NUCLEOTIDE SEQUENCE [LARGE SCALE GENOMIC DNA]</scope>
    <source>
        <strain evidence="3 4">KCTC 22011</strain>
    </source>
</reference>
<keyword evidence="4" id="KW-1185">Reference proteome</keyword>
<dbReference type="AlphaFoldDB" id="A0A3D8VFZ4"/>
<feature type="domain" description="Aerotolerance regulator N-terminal" evidence="2">
    <location>
        <begin position="1"/>
        <end position="77"/>
    </location>
</feature>
<proteinExistence type="predicted"/>
<keyword evidence="1" id="KW-0812">Transmembrane</keyword>
<gene>
    <name evidence="3" type="ORF">DX912_07460</name>
</gene>
<feature type="transmembrane region" description="Helical" evidence="1">
    <location>
        <begin position="6"/>
        <end position="26"/>
    </location>
</feature>
<dbReference type="InterPro" id="IPR011933">
    <property type="entry name" value="Double_TM_dom"/>
</dbReference>
<sequence>MSLAFLIPAALAALGALLIPLAIHLARRSEQRPTAFAALRWLRQKPKPRHRIRFDEWPLLILRLLLVALMALLLARPVLHGGESHAPYVAVAPGVDLAKARAALDSPQARWHWLAPGFPEVEAMPDAANASLPSLLRELDANLPEEVVLTVFVPARIDHADGRRIVLSRKVDWRVVPGAMTADVAQKALPPLALDIHHSADRESAARYLRAAVRAWQAPDQPKPVSVKHFAWLAPGDVPSKVGDYARNGITLLLDADAKFADVTAWTPLWRDEGGSTLIEGAAYGRGRVLRFTRTLAPQAMPQLLDATFPQHLRDALEPPVASPSRVLSAEHTPLTGGPTFPISPRDLQAWLALLIALVFLLERWLATSSRRAVAP</sequence>
<dbReference type="EMBL" id="QTJR01000004">
    <property type="protein sequence ID" value="RDY67748.1"/>
    <property type="molecule type" value="Genomic_DNA"/>
</dbReference>
<feature type="transmembrane region" description="Helical" evidence="1">
    <location>
        <begin position="57"/>
        <end position="75"/>
    </location>
</feature>
<name>A0A3D8VFZ4_9GAMM</name>
<organism evidence="3 4">
    <name type="scientific">Lysobacter soli</name>
    <dbReference type="NCBI Taxonomy" id="453783"/>
    <lineage>
        <taxon>Bacteria</taxon>
        <taxon>Pseudomonadati</taxon>
        <taxon>Pseudomonadota</taxon>
        <taxon>Gammaproteobacteria</taxon>
        <taxon>Lysobacterales</taxon>
        <taxon>Lysobacteraceae</taxon>
        <taxon>Lysobacter</taxon>
    </lineage>
</organism>
<keyword evidence="1" id="KW-1133">Transmembrane helix</keyword>
<evidence type="ECO:0000313" key="3">
    <source>
        <dbReference type="EMBL" id="RDY67748.1"/>
    </source>
</evidence>
<accession>A0A3D8VFZ4</accession>
<evidence type="ECO:0000313" key="4">
    <source>
        <dbReference type="Proteomes" id="UP000256829"/>
    </source>
</evidence>
<dbReference type="NCBIfam" id="TIGR02226">
    <property type="entry name" value="two_anch"/>
    <property type="match status" value="1"/>
</dbReference>
<dbReference type="PANTHER" id="PTHR37464:SF1">
    <property type="entry name" value="BLL2463 PROTEIN"/>
    <property type="match status" value="1"/>
</dbReference>
<keyword evidence="1" id="KW-0472">Membrane</keyword>
<dbReference type="InterPro" id="IPR024163">
    <property type="entry name" value="Aerotolerance_reg_N"/>
</dbReference>
<evidence type="ECO:0000256" key="1">
    <source>
        <dbReference type="SAM" id="Phobius"/>
    </source>
</evidence>